<proteinExistence type="predicted"/>
<comment type="caution">
    <text evidence="1">The sequence shown here is derived from an EMBL/GenBank/DDBJ whole genome shotgun (WGS) entry which is preliminary data.</text>
</comment>
<gene>
    <name evidence="1" type="ORF">D3Z39_03555</name>
</gene>
<name>A0A845RDA0_9FIRM</name>
<dbReference type="Proteomes" id="UP000446348">
    <property type="component" value="Unassembled WGS sequence"/>
</dbReference>
<sequence length="98" mass="10868">MQTILARRLGAILAAQPIKTLKPVPLFAAQPTKVFRRSLFSKRLERSRIKFFAEAFFKKAGKRALAKATPAARRLSWLLLAEGTASEQVSCGLWAALL</sequence>
<accession>A0A845RDA0</accession>
<dbReference type="AlphaFoldDB" id="A0A845RDA0"/>
<dbReference type="EMBL" id="QXWZ01000004">
    <property type="protein sequence ID" value="NBI77960.1"/>
    <property type="molecule type" value="Genomic_DNA"/>
</dbReference>
<evidence type="ECO:0000313" key="2">
    <source>
        <dbReference type="Proteomes" id="UP000446348"/>
    </source>
</evidence>
<organism evidence="1 2">
    <name type="scientific">Anaerotruncus colihominis</name>
    <dbReference type="NCBI Taxonomy" id="169435"/>
    <lineage>
        <taxon>Bacteria</taxon>
        <taxon>Bacillati</taxon>
        <taxon>Bacillota</taxon>
        <taxon>Clostridia</taxon>
        <taxon>Eubacteriales</taxon>
        <taxon>Oscillospiraceae</taxon>
        <taxon>Anaerotruncus</taxon>
    </lineage>
</organism>
<reference evidence="1 2" key="1">
    <citation type="submission" date="2018-08" db="EMBL/GenBank/DDBJ databases">
        <title>Murine metabolic-syndrome-specific gut microbial biobank.</title>
        <authorList>
            <person name="Liu C."/>
        </authorList>
    </citation>
    <scope>NUCLEOTIDE SEQUENCE [LARGE SCALE GENOMIC DNA]</scope>
    <source>
        <strain evidence="1 2">X69</strain>
    </source>
</reference>
<protein>
    <submittedName>
        <fullName evidence="1">Uncharacterized protein</fullName>
    </submittedName>
</protein>
<evidence type="ECO:0000313" key="1">
    <source>
        <dbReference type="EMBL" id="NBI77960.1"/>
    </source>
</evidence>